<evidence type="ECO:0000256" key="1">
    <source>
        <dbReference type="ARBA" id="ARBA00004123"/>
    </source>
</evidence>
<protein>
    <recommendedName>
        <fullName evidence="4">CCT domain-containing protein</fullName>
    </recommendedName>
</protein>
<dbReference type="InterPro" id="IPR045281">
    <property type="entry name" value="CONSTANS-like"/>
</dbReference>
<dbReference type="Proteomes" id="UP000652761">
    <property type="component" value="Unassembled WGS sequence"/>
</dbReference>
<dbReference type="SMR" id="A0A843UI97"/>
<keyword evidence="2 3" id="KW-0539">Nucleus</keyword>
<dbReference type="PROSITE" id="PS51017">
    <property type="entry name" value="CCT"/>
    <property type="match status" value="1"/>
</dbReference>
<evidence type="ECO:0000313" key="5">
    <source>
        <dbReference type="EMBL" id="MQL83121.1"/>
    </source>
</evidence>
<comment type="caution">
    <text evidence="5">The sequence shown here is derived from an EMBL/GenBank/DDBJ whole genome shotgun (WGS) entry which is preliminary data.</text>
</comment>
<dbReference type="PANTHER" id="PTHR31319:SF110">
    <property type="entry name" value="CCT MOTIF FAMILY PROTEIN"/>
    <property type="match status" value="1"/>
</dbReference>
<dbReference type="AlphaFoldDB" id="A0A843UI97"/>
<evidence type="ECO:0000256" key="3">
    <source>
        <dbReference type="PROSITE-ProRule" id="PRU00357"/>
    </source>
</evidence>
<accession>A0A843UI97</accession>
<dbReference type="OrthoDB" id="153872at2759"/>
<dbReference type="PANTHER" id="PTHR31319">
    <property type="entry name" value="ZINC FINGER PROTEIN CONSTANS-LIKE 4"/>
    <property type="match status" value="1"/>
</dbReference>
<comment type="subcellular location">
    <subcellularLocation>
        <location evidence="1 3">Nucleus</location>
    </subcellularLocation>
</comment>
<dbReference type="GO" id="GO:0005634">
    <property type="term" value="C:nucleus"/>
    <property type="evidence" value="ECO:0007669"/>
    <property type="project" value="UniProtKB-SubCell"/>
</dbReference>
<reference evidence="5" key="1">
    <citation type="submission" date="2017-07" db="EMBL/GenBank/DDBJ databases">
        <title>Taro Niue Genome Assembly and Annotation.</title>
        <authorList>
            <person name="Atibalentja N."/>
            <person name="Keating K."/>
            <person name="Fields C.J."/>
        </authorList>
    </citation>
    <scope>NUCLEOTIDE SEQUENCE</scope>
    <source>
        <strain evidence="5">Niue_2</strain>
        <tissue evidence="5">Leaf</tissue>
    </source>
</reference>
<dbReference type="Pfam" id="PF06203">
    <property type="entry name" value="CCT"/>
    <property type="match status" value="1"/>
</dbReference>
<keyword evidence="6" id="KW-1185">Reference proteome</keyword>
<dbReference type="InterPro" id="IPR010402">
    <property type="entry name" value="CCT_domain"/>
</dbReference>
<name>A0A843UI97_COLES</name>
<organism evidence="5 6">
    <name type="scientific">Colocasia esculenta</name>
    <name type="common">Wild taro</name>
    <name type="synonym">Arum esculentum</name>
    <dbReference type="NCBI Taxonomy" id="4460"/>
    <lineage>
        <taxon>Eukaryota</taxon>
        <taxon>Viridiplantae</taxon>
        <taxon>Streptophyta</taxon>
        <taxon>Embryophyta</taxon>
        <taxon>Tracheophyta</taxon>
        <taxon>Spermatophyta</taxon>
        <taxon>Magnoliopsida</taxon>
        <taxon>Liliopsida</taxon>
        <taxon>Araceae</taxon>
        <taxon>Aroideae</taxon>
        <taxon>Colocasieae</taxon>
        <taxon>Colocasia</taxon>
    </lineage>
</organism>
<dbReference type="GO" id="GO:0009909">
    <property type="term" value="P:regulation of flower development"/>
    <property type="evidence" value="ECO:0007669"/>
    <property type="project" value="InterPro"/>
</dbReference>
<sequence>MYAETGLLLPYLQDFPPEFHQQQHPLQEELLCRLQSSHGPLLLHGNAGSNMMQTTTITDYDLGGEGDLFKAPEAIIEEPEIELDPMTAAISMMSNCDDITAEVIKIADIDSIPSEQLLSEVFYECEKDLLAKSAVDAFSEFSDDKSPLPQSEEDKIMENSEIQDKQQEISASSSCPTSLEDACSELSDVKIPALQIEEKITRSDEAVRDETLQKSVSAGCLASLDWINGGYMKPSFLDFKRVDLSAVFSMRRAYSEGDIQTLGDGNLGHVNANVIHPSFERLLTIDDYKAEARRQKLSRYRKKKTKRNFGRKIKYACRKALADSQPRVRGRFAKSIEDCEIPKGSK</sequence>
<gene>
    <name evidence="5" type="ORF">Taro_015608</name>
</gene>
<dbReference type="GO" id="GO:0003700">
    <property type="term" value="F:DNA-binding transcription factor activity"/>
    <property type="evidence" value="ECO:0007669"/>
    <property type="project" value="TreeGrafter"/>
</dbReference>
<evidence type="ECO:0000313" key="6">
    <source>
        <dbReference type="Proteomes" id="UP000652761"/>
    </source>
</evidence>
<feature type="domain" description="CCT" evidence="4">
    <location>
        <begin position="293"/>
        <end position="335"/>
    </location>
</feature>
<proteinExistence type="predicted"/>
<dbReference type="EMBL" id="NMUH01000675">
    <property type="protein sequence ID" value="MQL83121.1"/>
    <property type="molecule type" value="Genomic_DNA"/>
</dbReference>
<evidence type="ECO:0000259" key="4">
    <source>
        <dbReference type="PROSITE" id="PS51017"/>
    </source>
</evidence>
<evidence type="ECO:0000256" key="2">
    <source>
        <dbReference type="ARBA" id="ARBA00023242"/>
    </source>
</evidence>